<sequence length="343" mass="39155">MNLQQHYNQLDYQERQTIAICRELGLSIRATARILNRAPSTISREISRNCGGAVYSSRFAHQRFVRRRRHNRAAPKLRVGNALFACVGALLRQRWSPQQIASRLATLHPHEATLRVSHETIYNVIYAQPRGELRRELIACLRLARTKRWPRSRGEDRRGQMADLLSIHLRPPEIEDRQFPGHWEGDLIKGAGNLSAVGTLVERSTRLLILVKLPHLNPATAAHVLQAFTDKLNAIAKPMRQTLTYDRGREMAHHSALTHNTGVAVYFCDPHSPWQRGTNENTNGLVRQYLPKGTDLSGYSQQQLDAIADEMNGRPRKTLGWLTPFEVYSQWLARLEHSPDVIQ</sequence>
<evidence type="ECO:0000313" key="8">
    <source>
        <dbReference type="Proteomes" id="UP000316798"/>
    </source>
</evidence>
<dbReference type="EMBL" id="CP035503">
    <property type="protein sequence ID" value="QDL39157.1"/>
    <property type="molecule type" value="Genomic_DNA"/>
</dbReference>
<dbReference type="GO" id="GO:0005829">
    <property type="term" value="C:cytosol"/>
    <property type="evidence" value="ECO:0007669"/>
    <property type="project" value="TreeGrafter"/>
</dbReference>
<comment type="similarity">
    <text evidence="2">Belongs to the transposase IS30 family.</text>
</comment>
<dbReference type="GO" id="GO:0015074">
    <property type="term" value="P:DNA integration"/>
    <property type="evidence" value="ECO:0007669"/>
    <property type="project" value="InterPro"/>
</dbReference>
<dbReference type="Pfam" id="PF00665">
    <property type="entry name" value="rve"/>
    <property type="match status" value="1"/>
</dbReference>
<protein>
    <submittedName>
        <fullName evidence="7">IS30 family transposase</fullName>
    </submittedName>
</protein>
<evidence type="ECO:0000256" key="3">
    <source>
        <dbReference type="ARBA" id="ARBA00022578"/>
    </source>
</evidence>
<dbReference type="SUPFAM" id="SSF53098">
    <property type="entry name" value="Ribonuclease H-like"/>
    <property type="match status" value="1"/>
</dbReference>
<keyword evidence="5" id="KW-0233">DNA recombination</keyword>
<name>A0A515DFJ2_9BURK</name>
<accession>A0A515DFJ2</accession>
<dbReference type="Pfam" id="PF13936">
    <property type="entry name" value="HTH_38"/>
    <property type="match status" value="1"/>
</dbReference>
<dbReference type="PANTHER" id="PTHR10948:SF23">
    <property type="entry name" value="TRANSPOSASE INSI FOR INSERTION SEQUENCE ELEMENT IS30A-RELATED"/>
    <property type="match status" value="1"/>
</dbReference>
<dbReference type="Gene3D" id="3.30.420.10">
    <property type="entry name" value="Ribonuclease H-like superfamily/Ribonuclease H"/>
    <property type="match status" value="1"/>
</dbReference>
<dbReference type="GO" id="GO:0003677">
    <property type="term" value="F:DNA binding"/>
    <property type="evidence" value="ECO:0007669"/>
    <property type="project" value="UniProtKB-KW"/>
</dbReference>
<dbReference type="InterPro" id="IPR001598">
    <property type="entry name" value="Transposase_IS30_CS"/>
</dbReference>
<dbReference type="InterPro" id="IPR053392">
    <property type="entry name" value="Transposase_IS30-like"/>
</dbReference>
<dbReference type="InterPro" id="IPR001584">
    <property type="entry name" value="Integrase_cat-core"/>
</dbReference>
<dbReference type="NCBIfam" id="NF033563">
    <property type="entry name" value="transpos_IS30"/>
    <property type="match status" value="1"/>
</dbReference>
<evidence type="ECO:0000256" key="2">
    <source>
        <dbReference type="ARBA" id="ARBA00006363"/>
    </source>
</evidence>
<dbReference type="GO" id="GO:0006313">
    <property type="term" value="P:DNA transposition"/>
    <property type="evidence" value="ECO:0007669"/>
    <property type="project" value="InterPro"/>
</dbReference>
<proteinExistence type="inferred from homology"/>
<dbReference type="OrthoDB" id="9803231at2"/>
<evidence type="ECO:0000256" key="1">
    <source>
        <dbReference type="ARBA" id="ARBA00002190"/>
    </source>
</evidence>
<dbReference type="PANTHER" id="PTHR10948">
    <property type="entry name" value="TRANSPOSASE"/>
    <property type="match status" value="1"/>
</dbReference>
<dbReference type="InterPro" id="IPR051917">
    <property type="entry name" value="Transposase-Integrase"/>
</dbReference>
<keyword evidence="3" id="KW-0815">Transposition</keyword>
<organism evidence="7 8">
    <name type="scientific">Rhodoferax sediminis</name>
    <dbReference type="NCBI Taxonomy" id="2509614"/>
    <lineage>
        <taxon>Bacteria</taxon>
        <taxon>Pseudomonadati</taxon>
        <taxon>Pseudomonadota</taxon>
        <taxon>Betaproteobacteria</taxon>
        <taxon>Burkholderiales</taxon>
        <taxon>Comamonadaceae</taxon>
        <taxon>Rhodoferax</taxon>
    </lineage>
</organism>
<reference evidence="7 8" key="1">
    <citation type="submission" date="2019-01" db="EMBL/GenBank/DDBJ databases">
        <title>Genomic insights into a novel species Rhodoferax sp.</title>
        <authorList>
            <person name="Jin L."/>
        </authorList>
    </citation>
    <scope>NUCLEOTIDE SEQUENCE [LARGE SCALE GENOMIC DNA]</scope>
    <source>
        <strain evidence="7 8">CHu59-6-5</strain>
    </source>
</reference>
<dbReference type="Proteomes" id="UP000316798">
    <property type="component" value="Chromosome"/>
</dbReference>
<evidence type="ECO:0000259" key="6">
    <source>
        <dbReference type="PROSITE" id="PS50994"/>
    </source>
</evidence>
<evidence type="ECO:0000313" key="7">
    <source>
        <dbReference type="EMBL" id="QDL39157.1"/>
    </source>
</evidence>
<dbReference type="InterPro" id="IPR036397">
    <property type="entry name" value="RNaseH_sf"/>
</dbReference>
<evidence type="ECO:0000256" key="5">
    <source>
        <dbReference type="ARBA" id="ARBA00023172"/>
    </source>
</evidence>
<dbReference type="InterPro" id="IPR012337">
    <property type="entry name" value="RNaseH-like_sf"/>
</dbReference>
<dbReference type="PROSITE" id="PS01043">
    <property type="entry name" value="TRANSPOSASE_IS30"/>
    <property type="match status" value="1"/>
</dbReference>
<dbReference type="GO" id="GO:0004803">
    <property type="term" value="F:transposase activity"/>
    <property type="evidence" value="ECO:0007669"/>
    <property type="project" value="InterPro"/>
</dbReference>
<dbReference type="InterPro" id="IPR025246">
    <property type="entry name" value="IS30-like_HTH"/>
</dbReference>
<dbReference type="AlphaFoldDB" id="A0A515DFJ2"/>
<dbReference type="KEGG" id="rhf:EUB48_18985"/>
<keyword evidence="4" id="KW-0238">DNA-binding</keyword>
<gene>
    <name evidence="7" type="ORF">EUB48_18985</name>
</gene>
<keyword evidence="8" id="KW-1185">Reference proteome</keyword>
<feature type="domain" description="Integrase catalytic" evidence="6">
    <location>
        <begin position="176"/>
        <end position="332"/>
    </location>
</feature>
<dbReference type="PROSITE" id="PS50994">
    <property type="entry name" value="INTEGRASE"/>
    <property type="match status" value="1"/>
</dbReference>
<comment type="function">
    <text evidence="1">Required for the transposition of the insertion element.</text>
</comment>
<dbReference type="RefSeq" id="WP_142820655.1">
    <property type="nucleotide sequence ID" value="NZ_CP035503.1"/>
</dbReference>
<evidence type="ECO:0000256" key="4">
    <source>
        <dbReference type="ARBA" id="ARBA00023125"/>
    </source>
</evidence>